<comment type="caution">
    <text evidence="12">The sequence shown here is derived from an EMBL/GenBank/DDBJ whole genome shotgun (WGS) entry which is preliminary data.</text>
</comment>
<dbReference type="InterPro" id="IPR013134">
    <property type="entry name" value="Zn_hook_RAD50"/>
</dbReference>
<evidence type="ECO:0000313" key="12">
    <source>
        <dbReference type="EMBL" id="RZN65085.1"/>
    </source>
</evidence>
<dbReference type="PANTHER" id="PTHR32114:SF2">
    <property type="entry name" value="ABC TRANSPORTER ABCH.3"/>
    <property type="match status" value="1"/>
</dbReference>
<dbReference type="Pfam" id="PF13304">
    <property type="entry name" value="AAA_21"/>
    <property type="match status" value="1"/>
</dbReference>
<comment type="caution">
    <text evidence="9">Lacks conserved residue(s) required for the propagation of feature annotation.</text>
</comment>
<dbReference type="InterPro" id="IPR027417">
    <property type="entry name" value="P-loop_NTPase"/>
</dbReference>
<dbReference type="EMBL" id="RXIF01000004">
    <property type="protein sequence ID" value="RZN65085.1"/>
    <property type="molecule type" value="Genomic_DNA"/>
</dbReference>
<dbReference type="PANTHER" id="PTHR32114">
    <property type="entry name" value="ABC TRANSPORTER ABCH.3"/>
    <property type="match status" value="1"/>
</dbReference>
<keyword evidence="8 9" id="KW-0234">DNA repair</keyword>
<dbReference type="AlphaFoldDB" id="A0A520KU60"/>
<protein>
    <recommendedName>
        <fullName evidence="9">DNA double-strand break repair Rad50 ATPase</fullName>
    </recommendedName>
</protein>
<feature type="binding site" evidence="9">
    <location>
        <begin position="55"/>
        <end position="61"/>
    </location>
    <ligand>
        <name>ATP</name>
        <dbReference type="ChEBI" id="CHEBI:30616"/>
    </ligand>
</feature>
<dbReference type="InterPro" id="IPR022982">
    <property type="entry name" value="Rad50_ATPase_archaeal"/>
</dbReference>
<comment type="domain">
    <text evidence="9">The two conserved Cys that bind zinc constitute the zinc-hook, which separates the large intramolecular coiled coil regions. The 2 Cys residues coordinate one molecule of zinc with the help of the 2 Cys residues of the zinc-hook of another Rad50 molecule, thereby forming a V-shaped homodimer.</text>
</comment>
<evidence type="ECO:0000256" key="5">
    <source>
        <dbReference type="ARBA" id="ARBA00022833"/>
    </source>
</evidence>
<keyword evidence="1 9" id="KW-0479">Metal-binding</keyword>
<gene>
    <name evidence="9" type="primary">rad50</name>
    <name evidence="12" type="ORF">EF806_03315</name>
</gene>
<feature type="coiled-coil region" evidence="9">
    <location>
        <begin position="644"/>
        <end position="737"/>
    </location>
</feature>
<dbReference type="Proteomes" id="UP000317158">
    <property type="component" value="Unassembled WGS sequence"/>
</dbReference>
<dbReference type="Pfam" id="PF13476">
    <property type="entry name" value="AAA_23"/>
    <property type="match status" value="1"/>
</dbReference>
<evidence type="ECO:0000256" key="8">
    <source>
        <dbReference type="ARBA" id="ARBA00023204"/>
    </source>
</evidence>
<reference evidence="12 13" key="1">
    <citation type="journal article" date="2019" name="Nat. Microbiol.">
        <title>Wide diversity of methane and short-chain alkane metabolisms in uncultured archaea.</title>
        <authorList>
            <person name="Borrel G."/>
            <person name="Adam P.S."/>
            <person name="McKay L.J."/>
            <person name="Chen L.X."/>
            <person name="Sierra-Garcia I.N."/>
            <person name="Sieber C.M."/>
            <person name="Letourneur Q."/>
            <person name="Ghozlane A."/>
            <person name="Andersen G.L."/>
            <person name="Li W.J."/>
            <person name="Hallam S.J."/>
            <person name="Muyzer G."/>
            <person name="de Oliveira V.M."/>
            <person name="Inskeep W.P."/>
            <person name="Banfield J.F."/>
            <person name="Gribaldo S."/>
        </authorList>
    </citation>
    <scope>NUCLEOTIDE SEQUENCE [LARGE SCALE GENOMIC DNA]</scope>
    <source>
        <strain evidence="12">NM1a</strain>
    </source>
</reference>
<dbReference type="Pfam" id="PF04423">
    <property type="entry name" value="Rad50_zn_hook"/>
    <property type="match status" value="1"/>
</dbReference>
<keyword evidence="4 9" id="KW-0378">Hydrolase</keyword>
<evidence type="ECO:0000256" key="1">
    <source>
        <dbReference type="ARBA" id="ARBA00022723"/>
    </source>
</evidence>
<dbReference type="SUPFAM" id="SSF52540">
    <property type="entry name" value="P-loop containing nucleoside triphosphate hydrolases"/>
    <property type="match status" value="1"/>
</dbReference>
<keyword evidence="7 9" id="KW-0175">Coiled coil</keyword>
<evidence type="ECO:0000256" key="7">
    <source>
        <dbReference type="ARBA" id="ARBA00023054"/>
    </source>
</evidence>
<organism evidence="12 13">
    <name type="scientific">Methanoliparum thermophilum</name>
    <dbReference type="NCBI Taxonomy" id="2491083"/>
    <lineage>
        <taxon>Archaea</taxon>
        <taxon>Methanobacteriati</taxon>
        <taxon>Methanobacteriota</taxon>
        <taxon>Candidatus Methanoliparia</taxon>
        <taxon>Candidatus Methanoliparales</taxon>
        <taxon>Candidatus Methanoliparaceae</taxon>
        <taxon>Candidatus Methanoliparum</taxon>
    </lineage>
</organism>
<dbReference type="Gene3D" id="3.40.50.300">
    <property type="entry name" value="P-loop containing nucleotide triphosphate hydrolases"/>
    <property type="match status" value="2"/>
</dbReference>
<keyword evidence="5 9" id="KW-0862">Zinc</keyword>
<dbReference type="GO" id="GO:0005524">
    <property type="term" value="F:ATP binding"/>
    <property type="evidence" value="ECO:0007669"/>
    <property type="project" value="UniProtKB-UniRule"/>
</dbReference>
<feature type="coiled-coil region" evidence="9">
    <location>
        <begin position="479"/>
        <end position="605"/>
    </location>
</feature>
<evidence type="ECO:0000256" key="10">
    <source>
        <dbReference type="PROSITE-ProRule" id="PRU00471"/>
    </source>
</evidence>
<dbReference type="GO" id="GO:0006302">
    <property type="term" value="P:double-strand break repair"/>
    <property type="evidence" value="ECO:0007669"/>
    <property type="project" value="UniProtKB-UniRule"/>
</dbReference>
<comment type="similarity">
    <text evidence="9">Belongs to the SMC family. RAD50 subfamily.</text>
</comment>
<dbReference type="PROSITE" id="PS51131">
    <property type="entry name" value="ZN_HOOK"/>
    <property type="match status" value="1"/>
</dbReference>
<keyword evidence="2 9" id="KW-0547">Nucleotide-binding</keyword>
<feature type="coiled-coil region" evidence="9">
    <location>
        <begin position="196"/>
        <end position="431"/>
    </location>
</feature>
<keyword evidence="6 9" id="KW-0067">ATP-binding</keyword>
<dbReference type="GO" id="GO:0008270">
    <property type="term" value="F:zinc ion binding"/>
    <property type="evidence" value="ECO:0007669"/>
    <property type="project" value="UniProtKB-UniRule"/>
</dbReference>
<comment type="cofactor">
    <cofactor evidence="9">
        <name>Zn(2+)</name>
        <dbReference type="ChEBI" id="CHEBI:29105"/>
    </cofactor>
    <text evidence="9">Binds 1 zinc ion per homodimer.</text>
</comment>
<dbReference type="InterPro" id="IPR003593">
    <property type="entry name" value="AAA+_ATPase"/>
</dbReference>
<dbReference type="HAMAP" id="MF_00449">
    <property type="entry name" value="RAD50"/>
    <property type="match status" value="1"/>
</dbReference>
<evidence type="ECO:0000313" key="13">
    <source>
        <dbReference type="Proteomes" id="UP000317158"/>
    </source>
</evidence>
<accession>A0A520KU60</accession>
<dbReference type="SMART" id="SM00382">
    <property type="entry name" value="AAA"/>
    <property type="match status" value="1"/>
</dbReference>
<evidence type="ECO:0000256" key="3">
    <source>
        <dbReference type="ARBA" id="ARBA00022763"/>
    </source>
</evidence>
<evidence type="ECO:0000256" key="6">
    <source>
        <dbReference type="ARBA" id="ARBA00022840"/>
    </source>
</evidence>
<comment type="function">
    <text evidence="9">Part of the Rad50/Mre11 complex, which is involved in the early steps of DNA double-strand break (DSB) repair. The complex may facilitate opening of the processed DNA ends to aid in the recruitment of HerA and NurA. Rad50 controls the balance between DNA end bridging and DNA resection via ATP-dependent structural rearrangements of the Rad50/Mre11 complex.</text>
</comment>
<dbReference type="InterPro" id="IPR038729">
    <property type="entry name" value="Rad50/SbcC_AAA"/>
</dbReference>
<evidence type="ECO:0000256" key="4">
    <source>
        <dbReference type="ARBA" id="ARBA00022801"/>
    </source>
</evidence>
<keyword evidence="3 9" id="KW-0227">DNA damage</keyword>
<dbReference type="InterPro" id="IPR003959">
    <property type="entry name" value="ATPase_AAA_core"/>
</dbReference>
<feature type="binding site" evidence="9">
    <location>
        <position position="155"/>
    </location>
    <ligand>
        <name>ATP</name>
        <dbReference type="ChEBI" id="CHEBI:30616"/>
    </ligand>
</feature>
<dbReference type="Gene3D" id="1.10.287.510">
    <property type="entry name" value="Helix hairpin bin"/>
    <property type="match status" value="1"/>
</dbReference>
<dbReference type="SUPFAM" id="SSF75712">
    <property type="entry name" value="Rad50 coiled-coil Zn hook"/>
    <property type="match status" value="1"/>
</dbReference>
<proteinExistence type="inferred from homology"/>
<feature type="binding site" evidence="9 10">
    <location>
        <position position="462"/>
    </location>
    <ligand>
        <name>Zn(2+)</name>
        <dbReference type="ChEBI" id="CHEBI:29105"/>
    </ligand>
</feature>
<evidence type="ECO:0000259" key="11">
    <source>
        <dbReference type="PROSITE" id="PS51131"/>
    </source>
</evidence>
<dbReference type="GO" id="GO:0016887">
    <property type="term" value="F:ATP hydrolysis activity"/>
    <property type="evidence" value="ECO:0007669"/>
    <property type="project" value="UniProtKB-UniRule"/>
</dbReference>
<feature type="domain" description="Zinc-hook" evidence="11">
    <location>
        <begin position="418"/>
        <end position="515"/>
    </location>
</feature>
<feature type="binding site" evidence="9 10">
    <location>
        <position position="465"/>
    </location>
    <ligand>
        <name>Zn(2+)</name>
        <dbReference type="ChEBI" id="CHEBI:29105"/>
    </ligand>
</feature>
<name>A0A520KU60_METT2</name>
<evidence type="ECO:0000256" key="2">
    <source>
        <dbReference type="ARBA" id="ARBA00022741"/>
    </source>
</evidence>
<comment type="subunit">
    <text evidence="9">Homodimer. Forms a heterotetramer composed of two Mre11 subunits and two Rad50 subunits.</text>
</comment>
<evidence type="ECO:0000256" key="9">
    <source>
        <dbReference type="HAMAP-Rule" id="MF_00449"/>
    </source>
</evidence>
<sequence>MQKGRRVIILLKDTGLKTKVFKMIIKSIKIKDFISHVDTELNFNPYETAVIVGPNGAGKTSIIDAILYSLFGEKPRGDSVKDIIRIGKNSTEVDLIFQESGQEYRVIRTRDLKGNYARLLKGDNHLATDKEVTSEVRRITGLDKNIAISSIFIRQGEISKLLDDQPKERKNLIGRLVGLDKLERSWENIKSIISYFDDVSRRYDNFKVKLDDLTREIKSIEERIKERCDERERMKKDRSDKKNELVVIKNKYDSLKQDRDRYQELNASLKELNIRMDERDDQIEKLKKELSKAENAKKDVERLEKDIWKIEYVERYVKLIRDKERLEKDLKEIKSLKTEIDETKDAHDKFEILNKSKNELLSKKDRLNEDYKKITEIDTKIEYLNKELENKIKENINLESKAASILPIVTIERKKEKIKELREILDDIESSLNYIKTREGEIKGRLHEINEYLEILGDKEACPVCKRPFQTDKERDKVKNDLEIERDRLSIDIEDYKRKKDGLIIQRDDINRSLEEIKNIEIERIEEIKNEIKYLERDKDILKPVLIEIEKTNERLKEVDSEIECLKDFYDRYNAAKTSLRYRNIEDVKADIDLMIQNITDIEADISSTISIIGYEPKDGEEELKRLRKSKEEYDRLSSKVEDIPAIKEELQRYKDEKEDLIVKSKSIEDEIKKLAFSDEEFKRVEKTYNEISSEISELEGSIKQLEKQLDTYTKDLDEKNDQISKIEEKVKEADKIKSFCQDLEQIKNAFSRDGMQKVIRKRIAPLISEVALSYLDRFNLDIESIDINEDFDIELWKQSGKVPIASISGGEKVAVAIAIRLAIANVLSSKISTIIMDEPTTNLDGERINELAEILSNFSTSISSNVPVVQLIIVTHQEELENIADTIYRVEKKNGVSYVKEISQIED</sequence>